<dbReference type="OrthoDB" id="5149908at2"/>
<keyword evidence="2" id="KW-1133">Transmembrane helix</keyword>
<evidence type="ECO:0008006" key="5">
    <source>
        <dbReference type="Google" id="ProtNLM"/>
    </source>
</evidence>
<evidence type="ECO:0000256" key="1">
    <source>
        <dbReference type="SAM" id="MobiDB-lite"/>
    </source>
</evidence>
<comment type="caution">
    <text evidence="3">The sequence shown here is derived from an EMBL/GenBank/DDBJ whole genome shotgun (WGS) entry which is preliminary data.</text>
</comment>
<feature type="region of interest" description="Disordered" evidence="1">
    <location>
        <begin position="1"/>
        <end position="78"/>
    </location>
</feature>
<dbReference type="EMBL" id="RKHQ01000001">
    <property type="protein sequence ID" value="ROR95963.1"/>
    <property type="molecule type" value="Genomic_DNA"/>
</dbReference>
<protein>
    <recommendedName>
        <fullName evidence="5">DUF4190 domain-containing protein</fullName>
    </recommendedName>
</protein>
<keyword evidence="4" id="KW-1185">Reference proteome</keyword>
<evidence type="ECO:0000256" key="2">
    <source>
        <dbReference type="SAM" id="Phobius"/>
    </source>
</evidence>
<sequence length="155" mass="15998">MTYPQQPGGNDPQTPQTPPVPSPYDGTPAEYGQPAPSAQPVQPPYGSPVAPPQYGQTTDVPGAPAAPGYTDPYAASPYAQGPQGVQPMTWRTVLGYVFGAIATLFVPIVFGVLAIVFASLAVKRNEKTSRIALGVAVAGTIIGFILGALSTQMLT</sequence>
<accession>A0A3N2D839</accession>
<feature type="transmembrane region" description="Helical" evidence="2">
    <location>
        <begin position="93"/>
        <end position="119"/>
    </location>
</feature>
<evidence type="ECO:0000313" key="3">
    <source>
        <dbReference type="EMBL" id="ROR95963.1"/>
    </source>
</evidence>
<gene>
    <name evidence="3" type="ORF">EDD28_0532</name>
</gene>
<feature type="compositionally biased region" description="Pro residues" evidence="1">
    <location>
        <begin position="41"/>
        <end position="51"/>
    </location>
</feature>
<dbReference type="Proteomes" id="UP000275356">
    <property type="component" value="Unassembled WGS sequence"/>
</dbReference>
<name>A0A3N2D839_9MICO</name>
<dbReference type="RefSeq" id="WP_123738202.1">
    <property type="nucleotide sequence ID" value="NZ_RKHQ01000001.1"/>
</dbReference>
<feature type="transmembrane region" description="Helical" evidence="2">
    <location>
        <begin position="131"/>
        <end position="149"/>
    </location>
</feature>
<proteinExistence type="predicted"/>
<keyword evidence="2" id="KW-0812">Transmembrane</keyword>
<evidence type="ECO:0000313" key="4">
    <source>
        <dbReference type="Proteomes" id="UP000275356"/>
    </source>
</evidence>
<organism evidence="3 4">
    <name type="scientific">Salana multivorans</name>
    <dbReference type="NCBI Taxonomy" id="120377"/>
    <lineage>
        <taxon>Bacteria</taxon>
        <taxon>Bacillati</taxon>
        <taxon>Actinomycetota</taxon>
        <taxon>Actinomycetes</taxon>
        <taxon>Micrococcales</taxon>
        <taxon>Beutenbergiaceae</taxon>
        <taxon>Salana</taxon>
    </lineage>
</organism>
<reference evidence="3 4" key="1">
    <citation type="submission" date="2018-11" db="EMBL/GenBank/DDBJ databases">
        <title>Sequencing the genomes of 1000 actinobacteria strains.</title>
        <authorList>
            <person name="Klenk H.-P."/>
        </authorList>
    </citation>
    <scope>NUCLEOTIDE SEQUENCE [LARGE SCALE GENOMIC DNA]</scope>
    <source>
        <strain evidence="3 4">DSM 13521</strain>
    </source>
</reference>
<keyword evidence="2" id="KW-0472">Membrane</keyword>
<dbReference type="AlphaFoldDB" id="A0A3N2D839"/>